<dbReference type="RefSeq" id="WP_270128513.1">
    <property type="nucleotide sequence ID" value="NZ_CP115396.1"/>
</dbReference>
<dbReference type="Pfam" id="PF00254">
    <property type="entry name" value="FKBP_C"/>
    <property type="match status" value="1"/>
</dbReference>
<dbReference type="Gene3D" id="1.10.287.460">
    <property type="entry name" value="Peptidyl-prolyl cis-trans isomerase, FKBP-type, N-terminal domain"/>
    <property type="match status" value="1"/>
</dbReference>
<dbReference type="GO" id="GO:0016853">
    <property type="term" value="F:isomerase activity"/>
    <property type="evidence" value="ECO:0007669"/>
    <property type="project" value="UniProtKB-KW"/>
</dbReference>
<evidence type="ECO:0000313" key="9">
    <source>
        <dbReference type="Proteomes" id="UP001211872"/>
    </source>
</evidence>
<evidence type="ECO:0000256" key="2">
    <source>
        <dbReference type="ARBA" id="ARBA00006577"/>
    </source>
</evidence>
<feature type="domain" description="PPIase FKBP-type" evidence="7">
    <location>
        <begin position="123"/>
        <end position="209"/>
    </location>
</feature>
<dbReference type="InterPro" id="IPR001179">
    <property type="entry name" value="PPIase_FKBP_dom"/>
</dbReference>
<dbReference type="PANTHER" id="PTHR43811">
    <property type="entry name" value="FKBP-TYPE PEPTIDYL-PROLYL CIS-TRANS ISOMERASE FKPA"/>
    <property type="match status" value="1"/>
</dbReference>
<dbReference type="Gene3D" id="3.10.50.40">
    <property type="match status" value="1"/>
</dbReference>
<dbReference type="PANTHER" id="PTHR43811:SF19">
    <property type="entry name" value="39 KDA FK506-BINDING NUCLEAR PROTEIN"/>
    <property type="match status" value="1"/>
</dbReference>
<dbReference type="EMBL" id="CP115396">
    <property type="protein sequence ID" value="WBO85906.1"/>
    <property type="molecule type" value="Genomic_DNA"/>
</dbReference>
<evidence type="ECO:0000313" key="8">
    <source>
        <dbReference type="EMBL" id="WBO85906.1"/>
    </source>
</evidence>
<dbReference type="Proteomes" id="UP001211872">
    <property type="component" value="Chromosome"/>
</dbReference>
<dbReference type="InterPro" id="IPR046357">
    <property type="entry name" value="PPIase_dom_sf"/>
</dbReference>
<keyword evidence="9" id="KW-1185">Reference proteome</keyword>
<evidence type="ECO:0000259" key="7">
    <source>
        <dbReference type="PROSITE" id="PS50059"/>
    </source>
</evidence>
<dbReference type="SUPFAM" id="SSF54534">
    <property type="entry name" value="FKBP-like"/>
    <property type="match status" value="1"/>
</dbReference>
<evidence type="ECO:0000256" key="3">
    <source>
        <dbReference type="ARBA" id="ARBA00023110"/>
    </source>
</evidence>
<dbReference type="Pfam" id="PF01346">
    <property type="entry name" value="FKBP_N"/>
    <property type="match status" value="1"/>
</dbReference>
<dbReference type="EC" id="5.2.1.8" evidence="6"/>
<evidence type="ECO:0000256" key="6">
    <source>
        <dbReference type="RuleBase" id="RU003915"/>
    </source>
</evidence>
<sequence length="210" mass="22919">MNLSSLKEQISYIIGRDMARNFSQQGLDLDIDILAGSMKEALSGEPSRLSQEQVQEAMMQLQQQMGGPEEDDDTTNDAAMNNNKAEGEAFLAENKSKPGITTLPSGLQYEVLTEGSGRKPGPTSQVTTHYHGTLLNGNVFDSSYQRGQPATFGVNQVIAGWTEALQLMPEGSKWRLYIPSDMAYGKRGAGRDIGPDSTLIFDVELLKVNN</sequence>
<reference evidence="8 9" key="1">
    <citation type="journal article" date="2011" name="Int. J. Syst. Evol. Microbiol.">
        <title>Hymenobacter yonginensis sp. nov., isolated from a mesotrophic artificial lake.</title>
        <authorList>
            <person name="Joung Y."/>
            <person name="Cho S.H."/>
            <person name="Kim H."/>
            <person name="Kim S.B."/>
            <person name="Joh K."/>
        </authorList>
    </citation>
    <scope>NUCLEOTIDE SEQUENCE [LARGE SCALE GENOMIC DNA]</scope>
    <source>
        <strain evidence="8 9">KCTC 22745</strain>
    </source>
</reference>
<dbReference type="InterPro" id="IPR036944">
    <property type="entry name" value="PPIase_FKBP_N_sf"/>
</dbReference>
<evidence type="ECO:0000256" key="1">
    <source>
        <dbReference type="ARBA" id="ARBA00000971"/>
    </source>
</evidence>
<comment type="similarity">
    <text evidence="2 6">Belongs to the FKBP-type PPIase family.</text>
</comment>
<accession>A0ABY7PSL8</accession>
<dbReference type="InterPro" id="IPR000774">
    <property type="entry name" value="PPIase_FKBP_N"/>
</dbReference>
<gene>
    <name evidence="8" type="ORF">O9Z63_06555</name>
</gene>
<organism evidence="8 9">
    <name type="scientific">Hymenobacter yonginensis</name>
    <dbReference type="NCBI Taxonomy" id="748197"/>
    <lineage>
        <taxon>Bacteria</taxon>
        <taxon>Pseudomonadati</taxon>
        <taxon>Bacteroidota</taxon>
        <taxon>Cytophagia</taxon>
        <taxon>Cytophagales</taxon>
        <taxon>Hymenobacteraceae</taxon>
        <taxon>Hymenobacter</taxon>
    </lineage>
</organism>
<comment type="catalytic activity">
    <reaction evidence="1 5 6">
        <text>[protein]-peptidylproline (omega=180) = [protein]-peptidylproline (omega=0)</text>
        <dbReference type="Rhea" id="RHEA:16237"/>
        <dbReference type="Rhea" id="RHEA-COMP:10747"/>
        <dbReference type="Rhea" id="RHEA-COMP:10748"/>
        <dbReference type="ChEBI" id="CHEBI:83833"/>
        <dbReference type="ChEBI" id="CHEBI:83834"/>
        <dbReference type="EC" id="5.2.1.8"/>
    </reaction>
</comment>
<keyword evidence="3 5" id="KW-0697">Rotamase</keyword>
<name>A0ABY7PSL8_9BACT</name>
<protein>
    <recommendedName>
        <fullName evidence="6">Peptidyl-prolyl cis-trans isomerase</fullName>
        <ecNumber evidence="6">5.2.1.8</ecNumber>
    </recommendedName>
</protein>
<keyword evidence="4 5" id="KW-0413">Isomerase</keyword>
<evidence type="ECO:0000256" key="4">
    <source>
        <dbReference type="ARBA" id="ARBA00023235"/>
    </source>
</evidence>
<proteinExistence type="inferred from homology"/>
<dbReference type="PROSITE" id="PS50059">
    <property type="entry name" value="FKBP_PPIASE"/>
    <property type="match status" value="1"/>
</dbReference>
<evidence type="ECO:0000256" key="5">
    <source>
        <dbReference type="PROSITE-ProRule" id="PRU00277"/>
    </source>
</evidence>